<evidence type="ECO:0000313" key="1">
    <source>
        <dbReference type="EMBL" id="KKL20103.1"/>
    </source>
</evidence>
<gene>
    <name evidence="1" type="ORF">LCGC14_2458810</name>
</gene>
<name>A0A0F9E7S4_9ZZZZ</name>
<proteinExistence type="predicted"/>
<comment type="caution">
    <text evidence="1">The sequence shown here is derived from an EMBL/GenBank/DDBJ whole genome shotgun (WGS) entry which is preliminary data.</text>
</comment>
<accession>A0A0F9E7S4</accession>
<protein>
    <submittedName>
        <fullName evidence="1">Uncharacterized protein</fullName>
    </submittedName>
</protein>
<dbReference type="AlphaFoldDB" id="A0A0F9E7S4"/>
<sequence length="61" mass="6997">MTTDTERLDYLQKLTRGYGNGWILRPSSGLRGWRLHESGHDEATPNVRDAIDRLLKNASKE</sequence>
<reference evidence="1" key="1">
    <citation type="journal article" date="2015" name="Nature">
        <title>Complex archaea that bridge the gap between prokaryotes and eukaryotes.</title>
        <authorList>
            <person name="Spang A."/>
            <person name="Saw J.H."/>
            <person name="Jorgensen S.L."/>
            <person name="Zaremba-Niedzwiedzka K."/>
            <person name="Martijn J."/>
            <person name="Lind A.E."/>
            <person name="van Eijk R."/>
            <person name="Schleper C."/>
            <person name="Guy L."/>
            <person name="Ettema T.J."/>
        </authorList>
    </citation>
    <scope>NUCLEOTIDE SEQUENCE</scope>
</reference>
<dbReference type="EMBL" id="LAZR01038228">
    <property type="protein sequence ID" value="KKL20103.1"/>
    <property type="molecule type" value="Genomic_DNA"/>
</dbReference>
<organism evidence="1">
    <name type="scientific">marine sediment metagenome</name>
    <dbReference type="NCBI Taxonomy" id="412755"/>
    <lineage>
        <taxon>unclassified sequences</taxon>
        <taxon>metagenomes</taxon>
        <taxon>ecological metagenomes</taxon>
    </lineage>
</organism>